<gene>
    <name evidence="1" type="ordered locus">AALP_Aa5g157700</name>
</gene>
<accession>A0A087GXC5</accession>
<organism evidence="1 2">
    <name type="scientific">Arabis alpina</name>
    <name type="common">Alpine rock-cress</name>
    <dbReference type="NCBI Taxonomy" id="50452"/>
    <lineage>
        <taxon>Eukaryota</taxon>
        <taxon>Viridiplantae</taxon>
        <taxon>Streptophyta</taxon>
        <taxon>Embryophyta</taxon>
        <taxon>Tracheophyta</taxon>
        <taxon>Spermatophyta</taxon>
        <taxon>Magnoliopsida</taxon>
        <taxon>eudicotyledons</taxon>
        <taxon>Gunneridae</taxon>
        <taxon>Pentapetalae</taxon>
        <taxon>rosids</taxon>
        <taxon>malvids</taxon>
        <taxon>Brassicales</taxon>
        <taxon>Brassicaceae</taxon>
        <taxon>Arabideae</taxon>
        <taxon>Arabis</taxon>
    </lineage>
</organism>
<protein>
    <submittedName>
        <fullName evidence="1">Uncharacterized protein</fullName>
    </submittedName>
</protein>
<sequence>MKRRSPSRRGFGLVPAVLASVSDMISNSSRFLFEDRRLVIGSAFSPLGS</sequence>
<dbReference type="AlphaFoldDB" id="A0A087GXC5"/>
<name>A0A087GXC5_ARAAL</name>
<proteinExistence type="predicted"/>
<reference evidence="2" key="1">
    <citation type="journal article" date="2015" name="Nat. Plants">
        <title>Genome expansion of Arabis alpina linked with retrotransposition and reduced symmetric DNA methylation.</title>
        <authorList>
            <person name="Willing E.M."/>
            <person name="Rawat V."/>
            <person name="Mandakova T."/>
            <person name="Maumus F."/>
            <person name="James G.V."/>
            <person name="Nordstroem K.J."/>
            <person name="Becker C."/>
            <person name="Warthmann N."/>
            <person name="Chica C."/>
            <person name="Szarzynska B."/>
            <person name="Zytnicki M."/>
            <person name="Albani M.C."/>
            <person name="Kiefer C."/>
            <person name="Bergonzi S."/>
            <person name="Castaings L."/>
            <person name="Mateos J.L."/>
            <person name="Berns M.C."/>
            <person name="Bujdoso N."/>
            <person name="Piofczyk T."/>
            <person name="de Lorenzo L."/>
            <person name="Barrero-Sicilia C."/>
            <person name="Mateos I."/>
            <person name="Piednoel M."/>
            <person name="Hagmann J."/>
            <person name="Chen-Min-Tao R."/>
            <person name="Iglesias-Fernandez R."/>
            <person name="Schuster S.C."/>
            <person name="Alonso-Blanco C."/>
            <person name="Roudier F."/>
            <person name="Carbonero P."/>
            <person name="Paz-Ares J."/>
            <person name="Davis S.J."/>
            <person name="Pecinka A."/>
            <person name="Quesneville H."/>
            <person name="Colot V."/>
            <person name="Lysak M.A."/>
            <person name="Weigel D."/>
            <person name="Coupland G."/>
            <person name="Schneeberger K."/>
        </authorList>
    </citation>
    <scope>NUCLEOTIDE SEQUENCE [LARGE SCALE GENOMIC DNA]</scope>
    <source>
        <strain evidence="2">cv. Pajares</strain>
    </source>
</reference>
<evidence type="ECO:0000313" key="2">
    <source>
        <dbReference type="Proteomes" id="UP000029120"/>
    </source>
</evidence>
<keyword evidence="2" id="KW-1185">Reference proteome</keyword>
<dbReference type="Proteomes" id="UP000029120">
    <property type="component" value="Chromosome 5"/>
</dbReference>
<evidence type="ECO:0000313" key="1">
    <source>
        <dbReference type="EMBL" id="KFK34527.1"/>
    </source>
</evidence>
<dbReference type="EMBL" id="CM002873">
    <property type="protein sequence ID" value="KFK34527.1"/>
    <property type="molecule type" value="Genomic_DNA"/>
</dbReference>
<dbReference type="Gramene" id="KFK34527">
    <property type="protein sequence ID" value="KFK34527"/>
    <property type="gene ID" value="AALP_AA5G157700"/>
</dbReference>